<feature type="region of interest" description="Disordered" evidence="1">
    <location>
        <begin position="43"/>
        <end position="69"/>
    </location>
</feature>
<keyword evidence="2" id="KW-0812">Transmembrane</keyword>
<feature type="region of interest" description="Disordered" evidence="1">
    <location>
        <begin position="619"/>
        <end position="668"/>
    </location>
</feature>
<feature type="transmembrane region" description="Helical" evidence="2">
    <location>
        <begin position="835"/>
        <end position="855"/>
    </location>
</feature>
<feature type="compositionally biased region" description="Acidic residues" evidence="1">
    <location>
        <begin position="319"/>
        <end position="339"/>
    </location>
</feature>
<evidence type="ECO:0000256" key="1">
    <source>
        <dbReference type="SAM" id="MobiDB-lite"/>
    </source>
</evidence>
<feature type="region of interest" description="Disordered" evidence="1">
    <location>
        <begin position="494"/>
        <end position="521"/>
    </location>
</feature>
<evidence type="ECO:0000256" key="3">
    <source>
        <dbReference type="SAM" id="SignalP"/>
    </source>
</evidence>
<gene>
    <name evidence="4" type="ORF">K8V08_13430</name>
</gene>
<protein>
    <submittedName>
        <fullName evidence="4">DUF6049 family protein</fullName>
    </submittedName>
</protein>
<evidence type="ECO:0000256" key="2">
    <source>
        <dbReference type="SAM" id="Phobius"/>
    </source>
</evidence>
<feature type="compositionally biased region" description="Low complexity" evidence="1">
    <location>
        <begin position="622"/>
        <end position="644"/>
    </location>
</feature>
<evidence type="ECO:0000313" key="4">
    <source>
        <dbReference type="EMBL" id="HJG81400.1"/>
    </source>
</evidence>
<organism evidence="4 5">
    <name type="scientific">Brevibacterium senegalense</name>
    <dbReference type="NCBI Taxonomy" id="1033736"/>
    <lineage>
        <taxon>Bacteria</taxon>
        <taxon>Bacillati</taxon>
        <taxon>Actinomycetota</taxon>
        <taxon>Actinomycetes</taxon>
        <taxon>Micrococcales</taxon>
        <taxon>Brevibacteriaceae</taxon>
        <taxon>Brevibacterium</taxon>
    </lineage>
</organism>
<keyword evidence="2" id="KW-0472">Membrane</keyword>
<feature type="chain" id="PRO_5037724536" evidence="3">
    <location>
        <begin position="40"/>
        <end position="877"/>
    </location>
</feature>
<keyword evidence="2" id="KW-1133">Transmembrane helix</keyword>
<dbReference type="Proteomes" id="UP000784435">
    <property type="component" value="Unassembled WGS sequence"/>
</dbReference>
<feature type="signal peptide" evidence="3">
    <location>
        <begin position="1"/>
        <end position="39"/>
    </location>
</feature>
<feature type="compositionally biased region" description="Acidic residues" evidence="1">
    <location>
        <begin position="146"/>
        <end position="162"/>
    </location>
</feature>
<keyword evidence="3" id="KW-0732">Signal</keyword>
<evidence type="ECO:0000313" key="5">
    <source>
        <dbReference type="Proteomes" id="UP000784435"/>
    </source>
</evidence>
<dbReference type="AlphaFoldDB" id="A0A921SPC1"/>
<feature type="region of interest" description="Disordered" evidence="1">
    <location>
        <begin position="311"/>
        <end position="384"/>
    </location>
</feature>
<dbReference type="InterPro" id="IPR046112">
    <property type="entry name" value="DUF6049"/>
</dbReference>
<proteinExistence type="predicted"/>
<feature type="compositionally biased region" description="Low complexity" evidence="1">
    <location>
        <begin position="342"/>
        <end position="355"/>
    </location>
</feature>
<reference evidence="4" key="1">
    <citation type="journal article" date="2021" name="PeerJ">
        <title>Extensive microbial diversity within the chicken gut microbiome revealed by metagenomics and culture.</title>
        <authorList>
            <person name="Gilroy R."/>
            <person name="Ravi A."/>
            <person name="Getino M."/>
            <person name="Pursley I."/>
            <person name="Horton D.L."/>
            <person name="Alikhan N.F."/>
            <person name="Baker D."/>
            <person name="Gharbi K."/>
            <person name="Hall N."/>
            <person name="Watson M."/>
            <person name="Adriaenssens E.M."/>
            <person name="Foster-Nyarko E."/>
            <person name="Jarju S."/>
            <person name="Secka A."/>
            <person name="Antonio M."/>
            <person name="Oren A."/>
            <person name="Chaudhuri R.R."/>
            <person name="La Ragione R."/>
            <person name="Hildebrand F."/>
            <person name="Pallen M.J."/>
        </authorList>
    </citation>
    <scope>NUCLEOTIDE SEQUENCE</scope>
    <source>
        <strain evidence="4">ChiGjej5B5-7349</strain>
    </source>
</reference>
<name>A0A921SPC1_9MICO</name>
<feature type="region of interest" description="Disordered" evidence="1">
    <location>
        <begin position="133"/>
        <end position="175"/>
    </location>
</feature>
<dbReference type="Pfam" id="PF19516">
    <property type="entry name" value="DUF6049"/>
    <property type="match status" value="1"/>
</dbReference>
<sequence length="877" mass="90249">MPPAPRASRSLVARWAAGLAACALALAAPLTGSVPPATAAEAAAPVADSGTDAGGDTQAAQDEALADSPHVVLDEVTPWLDRDGAVTVTGRIVNPTSSDFAPTRLSVVRSASRMSMRDDVSRWVDQQTSGHLLVSSDQSTQQPTPEPDDATDGADGDEDEGPQLELPQLPDTVAPGQQTEFSFTIPADQALPGGSAEGTWGAYGLGVALEGTAQQESVVHTAPGFTVWYPDPGIDETRLTTVLPVTLDAIPEDGGPLIPADVLERAANPEATGDHAGSLDRLLASARSLPDSVLAVDPRLLVSVAAALDVAPDSQAPTDDPEAVDPEDADDSGDEDQGDGDGANAGADTGPQDSDAGGDADGEGETASAEPDATLEPTAPGEDAREAHPQLAAWYDDLIDLAESHDTIALPWADAHITALWHAGMDDLAQNSLDERELITGLLGARSDIVWPAAGTVRTEDLGRIADADAGAVILSDSQQPSLTAYTSSANSAVNVDAPRSEGGAVGTRRSPELPDSSQSRVLQSLVADSGLAEAAAGHTSASGSTAPGQFLALSAAVTAERPYDSRALLLTLPRTSTGSGHAAFARSVADAPWIEDTSLDTLMGTEPVARGQLVDPETLVDDGSAQDGTQQDSSQQDQAGVQQPDEEGARADAESDQQARSAESVLSGLQEQYTTGEAASHAFVDSDGVERDMARSLLACTASGVVDGGRTADCADTAGGWVDDLVDGVKPEPGSSVLLVTGEQAMIPVRVDNATDRTARVRLRVESPTPQLSTELSDIVTLGPGEARSVDVPVRGLANADVRSTVTLLTADGDALPQRTELLVRVRADWENTATIAIGSVLVVVLVVGLVATIRRGRRKIPENQLAAAMARAQDG</sequence>
<accession>A0A921SPC1</accession>
<comment type="caution">
    <text evidence="4">The sequence shown here is derived from an EMBL/GenBank/DDBJ whole genome shotgun (WGS) entry which is preliminary data.</text>
</comment>
<feature type="compositionally biased region" description="Polar residues" evidence="1">
    <location>
        <begin position="133"/>
        <end position="142"/>
    </location>
</feature>
<reference evidence="4" key="2">
    <citation type="submission" date="2021-09" db="EMBL/GenBank/DDBJ databases">
        <authorList>
            <person name="Gilroy R."/>
        </authorList>
    </citation>
    <scope>NUCLEOTIDE SEQUENCE</scope>
    <source>
        <strain evidence="4">ChiGjej5B5-7349</strain>
    </source>
</reference>
<dbReference type="EMBL" id="DYUK01000311">
    <property type="protein sequence ID" value="HJG81400.1"/>
    <property type="molecule type" value="Genomic_DNA"/>
</dbReference>